<dbReference type="Gene3D" id="1.10.3720.10">
    <property type="entry name" value="MetI-like"/>
    <property type="match status" value="1"/>
</dbReference>
<evidence type="ECO:0000313" key="10">
    <source>
        <dbReference type="Proteomes" id="UP000660611"/>
    </source>
</evidence>
<evidence type="ECO:0000313" key="9">
    <source>
        <dbReference type="EMBL" id="GIG49679.1"/>
    </source>
</evidence>
<dbReference type="SUPFAM" id="SSF161098">
    <property type="entry name" value="MetI-like"/>
    <property type="match status" value="1"/>
</dbReference>
<feature type="transmembrane region" description="Helical" evidence="7">
    <location>
        <begin position="300"/>
        <end position="326"/>
    </location>
</feature>
<evidence type="ECO:0000256" key="7">
    <source>
        <dbReference type="RuleBase" id="RU363032"/>
    </source>
</evidence>
<evidence type="ECO:0000256" key="3">
    <source>
        <dbReference type="ARBA" id="ARBA00022475"/>
    </source>
</evidence>
<dbReference type="PANTHER" id="PTHR43163">
    <property type="entry name" value="DIPEPTIDE TRANSPORT SYSTEM PERMEASE PROTEIN DPPB-RELATED"/>
    <property type="match status" value="1"/>
</dbReference>
<dbReference type="GO" id="GO:0055085">
    <property type="term" value="P:transmembrane transport"/>
    <property type="evidence" value="ECO:0007669"/>
    <property type="project" value="InterPro"/>
</dbReference>
<dbReference type="Pfam" id="PF00528">
    <property type="entry name" value="BPD_transp_1"/>
    <property type="match status" value="1"/>
</dbReference>
<proteinExistence type="inferred from homology"/>
<evidence type="ECO:0000256" key="2">
    <source>
        <dbReference type="ARBA" id="ARBA00022448"/>
    </source>
</evidence>
<dbReference type="InterPro" id="IPR035906">
    <property type="entry name" value="MetI-like_sf"/>
</dbReference>
<feature type="transmembrane region" description="Helical" evidence="7">
    <location>
        <begin position="153"/>
        <end position="174"/>
    </location>
</feature>
<dbReference type="GO" id="GO:0005886">
    <property type="term" value="C:plasma membrane"/>
    <property type="evidence" value="ECO:0007669"/>
    <property type="project" value="UniProtKB-SubCell"/>
</dbReference>
<keyword evidence="3" id="KW-1003">Cell membrane</keyword>
<feature type="domain" description="ABC transmembrane type-1" evidence="8">
    <location>
        <begin position="114"/>
        <end position="323"/>
    </location>
</feature>
<keyword evidence="2 7" id="KW-0813">Transport</keyword>
<dbReference type="CDD" id="cd06261">
    <property type="entry name" value="TM_PBP2"/>
    <property type="match status" value="1"/>
</dbReference>
<dbReference type="PROSITE" id="PS50928">
    <property type="entry name" value="ABC_TM1"/>
    <property type="match status" value="1"/>
</dbReference>
<feature type="transmembrane region" description="Helical" evidence="7">
    <location>
        <begin position="194"/>
        <end position="213"/>
    </location>
</feature>
<dbReference type="EMBL" id="BONQ01000123">
    <property type="protein sequence ID" value="GIG49679.1"/>
    <property type="molecule type" value="Genomic_DNA"/>
</dbReference>
<comment type="caution">
    <text evidence="9">The sequence shown here is derived from an EMBL/GenBank/DDBJ whole genome shotgun (WGS) entry which is preliminary data.</text>
</comment>
<keyword evidence="6 7" id="KW-0472">Membrane</keyword>
<dbReference type="AlphaFoldDB" id="A0A919PT28"/>
<protein>
    <submittedName>
        <fullName evidence="9">ABC transporter permease</fullName>
    </submittedName>
</protein>
<comment type="subcellular location">
    <subcellularLocation>
        <location evidence="1 7">Cell membrane</location>
        <topology evidence="1 7">Multi-pass membrane protein</topology>
    </subcellularLocation>
</comment>
<dbReference type="Proteomes" id="UP000660611">
    <property type="component" value="Unassembled WGS sequence"/>
</dbReference>
<dbReference type="RefSeq" id="WP_203851352.1">
    <property type="nucleotide sequence ID" value="NZ_BAAAVW010000024.1"/>
</dbReference>
<evidence type="ECO:0000256" key="1">
    <source>
        <dbReference type="ARBA" id="ARBA00004651"/>
    </source>
</evidence>
<keyword evidence="4 7" id="KW-0812">Transmembrane</keyword>
<keyword evidence="5 7" id="KW-1133">Transmembrane helix</keyword>
<dbReference type="PANTHER" id="PTHR43163:SF6">
    <property type="entry name" value="DIPEPTIDE TRANSPORT SYSTEM PERMEASE PROTEIN DPPB-RELATED"/>
    <property type="match status" value="1"/>
</dbReference>
<gene>
    <name evidence="9" type="ORF">Dsi01nite_077200</name>
</gene>
<organism evidence="9 10">
    <name type="scientific">Dactylosporangium siamense</name>
    <dbReference type="NCBI Taxonomy" id="685454"/>
    <lineage>
        <taxon>Bacteria</taxon>
        <taxon>Bacillati</taxon>
        <taxon>Actinomycetota</taxon>
        <taxon>Actinomycetes</taxon>
        <taxon>Micromonosporales</taxon>
        <taxon>Micromonosporaceae</taxon>
        <taxon>Dactylosporangium</taxon>
    </lineage>
</organism>
<feature type="transmembrane region" description="Helical" evidence="7">
    <location>
        <begin position="258"/>
        <end position="280"/>
    </location>
</feature>
<dbReference type="InterPro" id="IPR045621">
    <property type="entry name" value="BPD_transp_1_N"/>
</dbReference>
<dbReference type="Pfam" id="PF19300">
    <property type="entry name" value="BPD_transp_1_N"/>
    <property type="match status" value="1"/>
</dbReference>
<evidence type="ECO:0000256" key="6">
    <source>
        <dbReference type="ARBA" id="ARBA00023136"/>
    </source>
</evidence>
<comment type="similarity">
    <text evidence="7">Belongs to the binding-protein-dependent transport system permease family.</text>
</comment>
<reference evidence="9" key="1">
    <citation type="submission" date="2021-01" db="EMBL/GenBank/DDBJ databases">
        <title>Whole genome shotgun sequence of Dactylosporangium siamense NBRC 106093.</title>
        <authorList>
            <person name="Komaki H."/>
            <person name="Tamura T."/>
        </authorList>
    </citation>
    <scope>NUCLEOTIDE SEQUENCE</scope>
    <source>
        <strain evidence="9">NBRC 106093</strain>
    </source>
</reference>
<evidence type="ECO:0000259" key="8">
    <source>
        <dbReference type="PROSITE" id="PS50928"/>
    </source>
</evidence>
<sequence length="333" mass="36149">MINYILRRLVTAVALLVAVSAVTFLIFFAIPKAAGADPAQMYVGKSATPRDVEATRVKLGLDQPIYIQYGRFLKGIVAGRDYNNGPSVTHCSAPCFGYSFRTDREVWPLLIDRLPVTVSLALGAAVIWLLFGVAGGVISALRRGSIADRTAMIIALAGVSLPIYFTGLVAQQLFVHTWNIFEGGEYVNFKDDPAGWANKLFLAWVTLALLFAAQYTRLTRAQMLETMSEDYVRTARAKGLKERVVVGKHAMRSVLTPIVTIFGLDLGGLLGGAILTESVFSLPGIGRLSIDAVNVKDLPIILGVTLFGAFFIVIANLLVDLLYAVIDPRVRLS</sequence>
<dbReference type="InterPro" id="IPR000515">
    <property type="entry name" value="MetI-like"/>
</dbReference>
<keyword evidence="10" id="KW-1185">Reference proteome</keyword>
<feature type="transmembrane region" description="Helical" evidence="7">
    <location>
        <begin position="116"/>
        <end position="141"/>
    </location>
</feature>
<evidence type="ECO:0000256" key="5">
    <source>
        <dbReference type="ARBA" id="ARBA00022989"/>
    </source>
</evidence>
<accession>A0A919PT28</accession>
<name>A0A919PT28_9ACTN</name>
<evidence type="ECO:0000256" key="4">
    <source>
        <dbReference type="ARBA" id="ARBA00022692"/>
    </source>
</evidence>